<proteinExistence type="predicted"/>
<dbReference type="EMBL" id="LPUF01000001">
    <property type="protein sequence ID" value="OQK17216.1"/>
    <property type="molecule type" value="Genomic_DNA"/>
</dbReference>
<feature type="signal peptide" evidence="2">
    <location>
        <begin position="1"/>
        <end position="19"/>
    </location>
</feature>
<dbReference type="GO" id="GO:0016491">
    <property type="term" value="F:oxidoreductase activity"/>
    <property type="evidence" value="ECO:0007669"/>
    <property type="project" value="InterPro"/>
</dbReference>
<evidence type="ECO:0000313" key="4">
    <source>
        <dbReference type="EMBL" id="OQK17216.1"/>
    </source>
</evidence>
<dbReference type="AlphaFoldDB" id="A0A1V8M6T5"/>
<sequence length="221" mass="24812">MKKITLLVCSLVLTMPVFAAMNHGGMIMDEKSMIMNNNPDNLPKDCPAISEDVNITIRGGKKFAQDFAGKMFTYDQRDWQVPPCARVNVTFINEDDIRHQFMIHGLPGYMYPKGMFTIELYGKGQKTGSFIVPSRDYTYYIHCEVSQHTEKGMKAQLKVGKGSGNLDSILGLTAPLTPDLYPIDNTHYTWIILISSIIIGIMLIKLQGILFTTHVKQDADS</sequence>
<evidence type="ECO:0000256" key="1">
    <source>
        <dbReference type="SAM" id="Phobius"/>
    </source>
</evidence>
<evidence type="ECO:0000259" key="3">
    <source>
        <dbReference type="Pfam" id="PF07731"/>
    </source>
</evidence>
<dbReference type="STRING" id="1420851.AU255_04805"/>
<dbReference type="GO" id="GO:0005507">
    <property type="term" value="F:copper ion binding"/>
    <property type="evidence" value="ECO:0007669"/>
    <property type="project" value="InterPro"/>
</dbReference>
<accession>A0A1V8M6T5</accession>
<reference evidence="4 5" key="1">
    <citation type="submission" date="2015-12" db="EMBL/GenBank/DDBJ databases">
        <authorList>
            <person name="Shamseldin A."/>
            <person name="Moawad H."/>
            <person name="Abd El-Rahim W.M."/>
            <person name="Sadowsky M.J."/>
        </authorList>
    </citation>
    <scope>NUCLEOTIDE SEQUENCE [LARGE SCALE GENOMIC DNA]</scope>
    <source>
        <strain evidence="4 5">WF1</strain>
    </source>
</reference>
<name>A0A1V8M6T5_9GAMM</name>
<feature type="transmembrane region" description="Helical" evidence="1">
    <location>
        <begin position="188"/>
        <end position="206"/>
    </location>
</feature>
<keyword evidence="5" id="KW-1185">Reference proteome</keyword>
<dbReference type="RefSeq" id="WP_080521829.1">
    <property type="nucleotide sequence ID" value="NZ_LPUF01000001.1"/>
</dbReference>
<keyword evidence="1" id="KW-1133">Transmembrane helix</keyword>
<dbReference type="OrthoDB" id="5801345at2"/>
<dbReference type="SUPFAM" id="SSF49503">
    <property type="entry name" value="Cupredoxins"/>
    <property type="match status" value="1"/>
</dbReference>
<keyword evidence="1" id="KW-0472">Membrane</keyword>
<dbReference type="InterPro" id="IPR008972">
    <property type="entry name" value="Cupredoxin"/>
</dbReference>
<gene>
    <name evidence="4" type="ORF">AU255_04805</name>
</gene>
<evidence type="ECO:0000313" key="5">
    <source>
        <dbReference type="Proteomes" id="UP000191980"/>
    </source>
</evidence>
<feature type="domain" description="Plastocyanin-like" evidence="3">
    <location>
        <begin position="60"/>
        <end position="161"/>
    </location>
</feature>
<dbReference type="Pfam" id="PF07731">
    <property type="entry name" value="Cu-oxidase_2"/>
    <property type="match status" value="1"/>
</dbReference>
<dbReference type="Proteomes" id="UP000191980">
    <property type="component" value="Unassembled WGS sequence"/>
</dbReference>
<evidence type="ECO:0000256" key="2">
    <source>
        <dbReference type="SAM" id="SignalP"/>
    </source>
</evidence>
<dbReference type="InterPro" id="IPR011706">
    <property type="entry name" value="Cu-oxidase_C"/>
</dbReference>
<dbReference type="Gene3D" id="2.60.40.420">
    <property type="entry name" value="Cupredoxins - blue copper proteins"/>
    <property type="match status" value="1"/>
</dbReference>
<comment type="caution">
    <text evidence="4">The sequence shown here is derived from an EMBL/GenBank/DDBJ whole genome shotgun (WGS) entry which is preliminary data.</text>
</comment>
<protein>
    <submittedName>
        <fullName evidence="4">Copper oxidase</fullName>
    </submittedName>
</protein>
<keyword evidence="2" id="KW-0732">Signal</keyword>
<organism evidence="4 5">
    <name type="scientific">Methyloprofundus sedimenti</name>
    <dbReference type="NCBI Taxonomy" id="1420851"/>
    <lineage>
        <taxon>Bacteria</taxon>
        <taxon>Pseudomonadati</taxon>
        <taxon>Pseudomonadota</taxon>
        <taxon>Gammaproteobacteria</taxon>
        <taxon>Methylococcales</taxon>
        <taxon>Methylococcaceae</taxon>
        <taxon>Methyloprofundus</taxon>
    </lineage>
</organism>
<feature type="chain" id="PRO_5012258011" evidence="2">
    <location>
        <begin position="20"/>
        <end position="221"/>
    </location>
</feature>
<keyword evidence="1" id="KW-0812">Transmembrane</keyword>